<dbReference type="AlphaFoldDB" id="A0A2T3XPK4"/>
<proteinExistence type="predicted"/>
<gene>
    <name evidence="2" type="ORF">C9I57_22975</name>
</gene>
<dbReference type="EMBL" id="PYUC01000012">
    <property type="protein sequence ID" value="PTB18461.1"/>
    <property type="molecule type" value="Genomic_DNA"/>
</dbReference>
<reference evidence="2 3" key="1">
    <citation type="submission" date="2018-03" db="EMBL/GenBank/DDBJ databases">
        <title>Whole genome analyses suggest that Burkholderia sensu lato contains two further novel genera in the rhizoxinica-symbiotica group Mycetohabitans gen. nov., and Trinickia gen. nov.: implications for the evolution of diazotrophy and nodulation in the Burkholderiaceae.</title>
        <authorList>
            <person name="Estrada De Los Santos P."/>
            <person name="Palmer M."/>
            <person name="Chavez-Ramirez B."/>
            <person name="Steenkamp E.T."/>
            <person name="Hirsch A.M."/>
            <person name="Manyaka P."/>
            <person name="Maluk M."/>
            <person name="Lafos M."/>
            <person name="Crook M."/>
            <person name="Gross E."/>
            <person name="Simon M.F."/>
            <person name="Bueno Dos Reis Junior F."/>
            <person name="Poole P.S."/>
            <person name="Venter S.N."/>
            <person name="James E.K."/>
        </authorList>
    </citation>
    <scope>NUCLEOTIDE SEQUENCE [LARGE SCALE GENOMIC DNA]</scope>
    <source>
        <strain evidence="2 3">JPY-366</strain>
    </source>
</reference>
<sequence>MTGEVRVPIEREADIVTARQKGRELAAETGFSTTDQTIIALAISEMARNIVSYAKSGEIVLCRLDDGARKGIQIVARDEGPGIPDIELAMRDGYSTGRSLGVGLPGTKRVMDEFELTSALGKGTTIKMKRWLR</sequence>
<dbReference type="InterPro" id="IPR036890">
    <property type="entry name" value="HATPase_C_sf"/>
</dbReference>
<dbReference type="GO" id="GO:0005524">
    <property type="term" value="F:ATP binding"/>
    <property type="evidence" value="ECO:0007669"/>
    <property type="project" value="UniProtKB-KW"/>
</dbReference>
<evidence type="ECO:0000313" key="3">
    <source>
        <dbReference type="Proteomes" id="UP000240638"/>
    </source>
</evidence>
<feature type="domain" description="Histidine kinase/HSP90-like ATPase" evidence="1">
    <location>
        <begin position="12"/>
        <end position="129"/>
    </location>
</feature>
<keyword evidence="2" id="KW-0547">Nucleotide-binding</keyword>
<accession>A0A2T3XPK4</accession>
<name>A0A2T3XPK4_9BURK</name>
<keyword evidence="2" id="KW-0067">ATP-binding</keyword>
<dbReference type="Pfam" id="PF13581">
    <property type="entry name" value="HATPase_c_2"/>
    <property type="match status" value="1"/>
</dbReference>
<protein>
    <submittedName>
        <fullName evidence="2">ATP-binding protein</fullName>
    </submittedName>
</protein>
<dbReference type="CDD" id="cd16934">
    <property type="entry name" value="HATPase_RsbT-like"/>
    <property type="match status" value="1"/>
</dbReference>
<evidence type="ECO:0000259" key="1">
    <source>
        <dbReference type="Pfam" id="PF13581"/>
    </source>
</evidence>
<comment type="caution">
    <text evidence="2">The sequence shown here is derived from an EMBL/GenBank/DDBJ whole genome shotgun (WGS) entry which is preliminary data.</text>
</comment>
<dbReference type="RefSeq" id="WP_107152926.1">
    <property type="nucleotide sequence ID" value="NZ_PYUC01000012.1"/>
</dbReference>
<dbReference type="Proteomes" id="UP000240638">
    <property type="component" value="Unassembled WGS sequence"/>
</dbReference>
<organism evidence="2 3">
    <name type="scientific">Trinickia symbiotica</name>
    <dbReference type="NCBI Taxonomy" id="863227"/>
    <lineage>
        <taxon>Bacteria</taxon>
        <taxon>Pseudomonadati</taxon>
        <taxon>Pseudomonadota</taxon>
        <taxon>Betaproteobacteria</taxon>
        <taxon>Burkholderiales</taxon>
        <taxon>Burkholderiaceae</taxon>
        <taxon>Trinickia</taxon>
    </lineage>
</organism>
<dbReference type="Gene3D" id="3.30.565.10">
    <property type="entry name" value="Histidine kinase-like ATPase, C-terminal domain"/>
    <property type="match status" value="1"/>
</dbReference>
<evidence type="ECO:0000313" key="2">
    <source>
        <dbReference type="EMBL" id="PTB18461.1"/>
    </source>
</evidence>
<dbReference type="SUPFAM" id="SSF55874">
    <property type="entry name" value="ATPase domain of HSP90 chaperone/DNA topoisomerase II/histidine kinase"/>
    <property type="match status" value="1"/>
</dbReference>
<dbReference type="InterPro" id="IPR003594">
    <property type="entry name" value="HATPase_dom"/>
</dbReference>